<reference evidence="2" key="1">
    <citation type="submission" date="2022-06" db="EMBL/GenBank/DDBJ databases">
        <title>Sneathiella actinostolidae sp. nov., isolated from a sea anemonein the Western Pacific Ocean.</title>
        <authorList>
            <person name="Wei M.J."/>
        </authorList>
    </citation>
    <scope>NUCLEOTIDE SEQUENCE</scope>
    <source>
        <strain evidence="2">PHK-P5</strain>
    </source>
</reference>
<dbReference type="SUPFAM" id="SSF110087">
    <property type="entry name" value="DR1885-like metal-binding protein"/>
    <property type="match status" value="1"/>
</dbReference>
<dbReference type="Proteomes" id="UP001056291">
    <property type="component" value="Chromosome"/>
</dbReference>
<accession>A0ABY4VXJ1</accession>
<evidence type="ECO:0000313" key="2">
    <source>
        <dbReference type="EMBL" id="USG59553.1"/>
    </source>
</evidence>
<dbReference type="InterPro" id="IPR036182">
    <property type="entry name" value="PCuAC_sf"/>
</dbReference>
<name>A0ABY4VXJ1_9PROT</name>
<feature type="chain" id="PRO_5046446916" evidence="1">
    <location>
        <begin position="24"/>
        <end position="146"/>
    </location>
</feature>
<organism evidence="2 3">
    <name type="scientific">Sneathiella marina</name>
    <dbReference type="NCBI Taxonomy" id="2950108"/>
    <lineage>
        <taxon>Bacteria</taxon>
        <taxon>Pseudomonadati</taxon>
        <taxon>Pseudomonadota</taxon>
        <taxon>Alphaproteobacteria</taxon>
        <taxon>Sneathiellales</taxon>
        <taxon>Sneathiellaceae</taxon>
        <taxon>Sneathiella</taxon>
    </lineage>
</organism>
<sequence length="146" mass="16023">MKNLISLYLSFFLLIVSTVGALANDTDNLYQSAEIEEASLTLSDDNETAVLRFKITNQTLSNLIILGVIGPYNVKSQILVKVDDTKYVELGSISIEPEESLDLTTSHMFIRLSDLPDGFQKTGKVELNIILSAGKLPFMAHITNGS</sequence>
<dbReference type="RefSeq" id="WP_251932274.1">
    <property type="nucleotide sequence ID" value="NZ_CP098747.1"/>
</dbReference>
<dbReference type="EMBL" id="CP098747">
    <property type="protein sequence ID" value="USG59553.1"/>
    <property type="molecule type" value="Genomic_DNA"/>
</dbReference>
<gene>
    <name evidence="2" type="ORF">NBZ79_10165</name>
</gene>
<proteinExistence type="predicted"/>
<protein>
    <submittedName>
        <fullName evidence="2">Uncharacterized protein</fullName>
    </submittedName>
</protein>
<keyword evidence="3" id="KW-1185">Reference proteome</keyword>
<feature type="signal peptide" evidence="1">
    <location>
        <begin position="1"/>
        <end position="23"/>
    </location>
</feature>
<evidence type="ECO:0000313" key="3">
    <source>
        <dbReference type="Proteomes" id="UP001056291"/>
    </source>
</evidence>
<keyword evidence="1" id="KW-0732">Signal</keyword>
<evidence type="ECO:0000256" key="1">
    <source>
        <dbReference type="SAM" id="SignalP"/>
    </source>
</evidence>